<organism evidence="2 3">
    <name type="scientific">Streptomyces rubellomurinus (strain ATCC 31215)</name>
    <dbReference type="NCBI Taxonomy" id="359131"/>
    <lineage>
        <taxon>Bacteria</taxon>
        <taxon>Bacillati</taxon>
        <taxon>Actinomycetota</taxon>
        <taxon>Actinomycetes</taxon>
        <taxon>Kitasatosporales</taxon>
        <taxon>Streptomycetaceae</taxon>
        <taxon>Streptomyces</taxon>
    </lineage>
</organism>
<dbReference type="SUPFAM" id="SSF51735">
    <property type="entry name" value="NAD(P)-binding Rossmann-fold domains"/>
    <property type="match status" value="1"/>
</dbReference>
<dbReference type="PANTHER" id="PTHR11695">
    <property type="entry name" value="ALCOHOL DEHYDROGENASE RELATED"/>
    <property type="match status" value="1"/>
</dbReference>
<dbReference type="InterPro" id="IPR036291">
    <property type="entry name" value="NAD(P)-bd_dom_sf"/>
</dbReference>
<keyword evidence="3" id="KW-1185">Reference proteome</keyword>
<proteinExistence type="predicted"/>
<dbReference type="InterPro" id="IPR011032">
    <property type="entry name" value="GroES-like_sf"/>
</dbReference>
<gene>
    <name evidence="2" type="ORF">VM95_31670</name>
</gene>
<dbReference type="EMBL" id="JZKH01000096">
    <property type="protein sequence ID" value="KJS58695.1"/>
    <property type="molecule type" value="Genomic_DNA"/>
</dbReference>
<dbReference type="Pfam" id="PF13602">
    <property type="entry name" value="ADH_zinc_N_2"/>
    <property type="match status" value="1"/>
</dbReference>
<dbReference type="SMART" id="SM00829">
    <property type="entry name" value="PKS_ER"/>
    <property type="match status" value="1"/>
</dbReference>
<evidence type="ECO:0000259" key="1">
    <source>
        <dbReference type="SMART" id="SM00829"/>
    </source>
</evidence>
<dbReference type="InterPro" id="IPR050700">
    <property type="entry name" value="YIM1/Zinc_Alcohol_DH_Fams"/>
</dbReference>
<name>A0A0F2T8P4_STRR3</name>
<dbReference type="Pfam" id="PF08240">
    <property type="entry name" value="ADH_N"/>
    <property type="match status" value="1"/>
</dbReference>
<evidence type="ECO:0000313" key="3">
    <source>
        <dbReference type="Proteomes" id="UP000033699"/>
    </source>
</evidence>
<dbReference type="OrthoDB" id="3727682at2"/>
<dbReference type="Gene3D" id="3.90.180.10">
    <property type="entry name" value="Medium-chain alcohol dehydrogenases, catalytic domain"/>
    <property type="match status" value="1"/>
</dbReference>
<reference evidence="2 3" key="1">
    <citation type="submission" date="2015-02" db="EMBL/GenBank/DDBJ databases">
        <authorList>
            <person name="Ju K.-S."/>
            <person name="Doroghazi J.R."/>
            <person name="Metcalf W."/>
        </authorList>
    </citation>
    <scope>NUCLEOTIDE SEQUENCE [LARGE SCALE GENOMIC DNA]</scope>
    <source>
        <strain evidence="2 3">ATCC 31215</strain>
    </source>
</reference>
<dbReference type="GO" id="GO:0016491">
    <property type="term" value="F:oxidoreductase activity"/>
    <property type="evidence" value="ECO:0007669"/>
    <property type="project" value="InterPro"/>
</dbReference>
<comment type="caution">
    <text evidence="2">The sequence shown here is derived from an EMBL/GenBank/DDBJ whole genome shotgun (WGS) entry which is preliminary data.</text>
</comment>
<evidence type="ECO:0000313" key="2">
    <source>
        <dbReference type="EMBL" id="KJS58695.1"/>
    </source>
</evidence>
<dbReference type="InterPro" id="IPR013154">
    <property type="entry name" value="ADH-like_N"/>
</dbReference>
<dbReference type="InterPro" id="IPR020843">
    <property type="entry name" value="ER"/>
</dbReference>
<dbReference type="PANTHER" id="PTHR11695:SF294">
    <property type="entry name" value="RETICULON-4-INTERACTING PROTEIN 1, MITOCHONDRIAL"/>
    <property type="match status" value="1"/>
</dbReference>
<feature type="domain" description="Enoyl reductase (ER)" evidence="1">
    <location>
        <begin position="10"/>
        <end position="315"/>
    </location>
</feature>
<dbReference type="AlphaFoldDB" id="A0A0F2T8P4"/>
<dbReference type="Proteomes" id="UP000033699">
    <property type="component" value="Unassembled WGS sequence"/>
</dbReference>
<dbReference type="CDD" id="cd05289">
    <property type="entry name" value="MDR_like_2"/>
    <property type="match status" value="1"/>
</dbReference>
<protein>
    <submittedName>
        <fullName evidence="2">NADPH-quinone reductase</fullName>
    </submittedName>
</protein>
<sequence>MGAVRLHAFGGPEVLVYEEVARPEPGPGEVLVRVHAAGVNPADWFGRRGFDNIPPELRPDRKPPVILGSDISGVVAELGAGVADWQVGDEVFALVNFPGSGNGYAEYAVVRTADLARKPAGLGHVEAAAVPMAALTAYQFLAKQVEYAGGGTAVVVGAAGGVGHVAVQLLRNAGAKEVVAVASGRHEEFLRELGVDRFVDYTRTPVAEAVRDAELIVDTVGGPEAYRLLPAVRRGGQIVPVYLGDYRPAEAAALGVTVQLGRWMVRSSGADLAEVADLLTAGRLRVAVDSVHPLRDAAAAHRRAAEGHLQGKIVLRVVE</sequence>
<dbReference type="PATRIC" id="fig|359131.3.peg.7955"/>
<accession>A0A0F2T8P4</accession>
<dbReference type="Gene3D" id="3.40.50.720">
    <property type="entry name" value="NAD(P)-binding Rossmann-like Domain"/>
    <property type="match status" value="1"/>
</dbReference>
<dbReference type="SUPFAM" id="SSF50129">
    <property type="entry name" value="GroES-like"/>
    <property type="match status" value="1"/>
</dbReference>